<dbReference type="InterPro" id="IPR013149">
    <property type="entry name" value="ADH-like_C"/>
</dbReference>
<keyword evidence="14" id="KW-1185">Reference proteome</keyword>
<dbReference type="EC" id="1.1.1.2" evidence="9"/>
<evidence type="ECO:0000256" key="3">
    <source>
        <dbReference type="ARBA" id="ARBA00011738"/>
    </source>
</evidence>
<keyword evidence="7" id="KW-0521">NADP</keyword>
<comment type="cofactor">
    <cofactor evidence="1 11">
        <name>Zn(2+)</name>
        <dbReference type="ChEBI" id="CHEBI:29105"/>
    </cofactor>
</comment>
<keyword evidence="8" id="KW-0560">Oxidoreductase</keyword>
<dbReference type="Gene3D" id="3.40.50.720">
    <property type="entry name" value="NAD(P)-binding Rossmann-like Domain"/>
    <property type="match status" value="1"/>
</dbReference>
<comment type="caution">
    <text evidence="13">The sequence shown here is derived from an EMBL/GenBank/DDBJ whole genome shotgun (WGS) entry which is preliminary data.</text>
</comment>
<accession>A0AAN9UCD4</accession>
<dbReference type="PANTHER" id="PTHR42683">
    <property type="entry name" value="ALDEHYDE REDUCTASE"/>
    <property type="match status" value="1"/>
</dbReference>
<dbReference type="InterPro" id="IPR011032">
    <property type="entry name" value="GroES-like_sf"/>
</dbReference>
<evidence type="ECO:0000256" key="2">
    <source>
        <dbReference type="ARBA" id="ARBA00008072"/>
    </source>
</evidence>
<protein>
    <recommendedName>
        <fullName evidence="9">alcohol dehydrogenase (NADP(+))</fullName>
        <ecNumber evidence="9">1.1.1.2</ecNumber>
    </recommendedName>
</protein>
<keyword evidence="4" id="KW-0597">Phosphoprotein</keyword>
<dbReference type="InterPro" id="IPR002328">
    <property type="entry name" value="ADH_Zn_CS"/>
</dbReference>
<proteinExistence type="inferred from homology"/>
<organism evidence="13 14">
    <name type="scientific">Diatrype stigma</name>
    <dbReference type="NCBI Taxonomy" id="117547"/>
    <lineage>
        <taxon>Eukaryota</taxon>
        <taxon>Fungi</taxon>
        <taxon>Dikarya</taxon>
        <taxon>Ascomycota</taxon>
        <taxon>Pezizomycotina</taxon>
        <taxon>Sordariomycetes</taxon>
        <taxon>Xylariomycetidae</taxon>
        <taxon>Xylariales</taxon>
        <taxon>Diatrypaceae</taxon>
        <taxon>Diatrype</taxon>
    </lineage>
</organism>
<evidence type="ECO:0000256" key="8">
    <source>
        <dbReference type="ARBA" id="ARBA00023002"/>
    </source>
</evidence>
<name>A0AAN9UCD4_9PEZI</name>
<dbReference type="SMART" id="SM00829">
    <property type="entry name" value="PKS_ER"/>
    <property type="match status" value="1"/>
</dbReference>
<dbReference type="InterPro" id="IPR020843">
    <property type="entry name" value="ER"/>
</dbReference>
<sequence length="364" mass="39385">MPYPNEFEGFMINEIGKHTDFKKQTFKPKVFGDNDIDVKIECCGVCGSDVHTVTGGWGESPTPLCVGHEVVGKAVKVGPKVKDVKVGDRVGVGAQVWSCLKCPQCKSDNENYCPHMVDTYGAPYPKEADPNETISQGGFASHIRAHEYFVFPIPDAIPSHHAAPMLCAGLTVWSPLMRAGVGKGQKVGIVGLGGLGHFAVLWASALGAEVTVISHSPNKKEDALKLGARHFVSSGTEGWAKPLAFTFDFLLNTADMTNEFNLADYLSTLKVGKHFHQVGLPDQPLQDLKPQMFMANGSSIGASHIGSRPECLAMLKFAAEKKLAPMVETIPVGEKGCAEAIERVNKNQVHYRFTLVDYDKVFGA</sequence>
<dbReference type="Proteomes" id="UP001320420">
    <property type="component" value="Unassembled WGS sequence"/>
</dbReference>
<comment type="similarity">
    <text evidence="2 11">Belongs to the zinc-containing alcohol dehydrogenase family.</text>
</comment>
<dbReference type="InterPro" id="IPR036291">
    <property type="entry name" value="NAD(P)-bd_dom_sf"/>
</dbReference>
<evidence type="ECO:0000256" key="1">
    <source>
        <dbReference type="ARBA" id="ARBA00001947"/>
    </source>
</evidence>
<evidence type="ECO:0000256" key="6">
    <source>
        <dbReference type="ARBA" id="ARBA00022833"/>
    </source>
</evidence>
<keyword evidence="6 11" id="KW-0862">Zinc</keyword>
<dbReference type="Pfam" id="PF00107">
    <property type="entry name" value="ADH_zinc_N"/>
    <property type="match status" value="1"/>
</dbReference>
<comment type="subunit">
    <text evidence="3">Homodimer.</text>
</comment>
<evidence type="ECO:0000313" key="14">
    <source>
        <dbReference type="Proteomes" id="UP001320420"/>
    </source>
</evidence>
<dbReference type="PROSITE" id="PS00059">
    <property type="entry name" value="ADH_ZINC"/>
    <property type="match status" value="1"/>
</dbReference>
<feature type="domain" description="Enoyl reductase (ER)" evidence="12">
    <location>
        <begin position="16"/>
        <end position="355"/>
    </location>
</feature>
<dbReference type="GO" id="GO:0006066">
    <property type="term" value="P:alcohol metabolic process"/>
    <property type="evidence" value="ECO:0007669"/>
    <property type="project" value="UniProtKB-ARBA"/>
</dbReference>
<dbReference type="EMBL" id="JAKJXP020000105">
    <property type="protein sequence ID" value="KAK7745689.1"/>
    <property type="molecule type" value="Genomic_DNA"/>
</dbReference>
<keyword evidence="5 11" id="KW-0479">Metal-binding</keyword>
<dbReference type="CDD" id="cd05283">
    <property type="entry name" value="CAD1"/>
    <property type="match status" value="1"/>
</dbReference>
<evidence type="ECO:0000256" key="10">
    <source>
        <dbReference type="ARBA" id="ARBA00050997"/>
    </source>
</evidence>
<evidence type="ECO:0000256" key="7">
    <source>
        <dbReference type="ARBA" id="ARBA00022857"/>
    </source>
</evidence>
<dbReference type="Pfam" id="PF08240">
    <property type="entry name" value="ADH_N"/>
    <property type="match status" value="1"/>
</dbReference>
<dbReference type="InterPro" id="IPR047109">
    <property type="entry name" value="CAD-like"/>
</dbReference>
<evidence type="ECO:0000259" key="12">
    <source>
        <dbReference type="SMART" id="SM00829"/>
    </source>
</evidence>
<evidence type="ECO:0000313" key="13">
    <source>
        <dbReference type="EMBL" id="KAK7745689.1"/>
    </source>
</evidence>
<dbReference type="GO" id="GO:0008270">
    <property type="term" value="F:zinc ion binding"/>
    <property type="evidence" value="ECO:0007669"/>
    <property type="project" value="InterPro"/>
</dbReference>
<dbReference type="Gene3D" id="3.90.180.10">
    <property type="entry name" value="Medium-chain alcohol dehydrogenases, catalytic domain"/>
    <property type="match status" value="1"/>
</dbReference>
<dbReference type="GO" id="GO:0008106">
    <property type="term" value="F:alcohol dehydrogenase (NADP+) activity"/>
    <property type="evidence" value="ECO:0007669"/>
    <property type="project" value="UniProtKB-EC"/>
</dbReference>
<dbReference type="SUPFAM" id="SSF51735">
    <property type="entry name" value="NAD(P)-binding Rossmann-fold domains"/>
    <property type="match status" value="1"/>
</dbReference>
<reference evidence="13 14" key="1">
    <citation type="submission" date="2024-02" db="EMBL/GenBank/DDBJ databases">
        <title>De novo assembly and annotation of 12 fungi associated with fruit tree decline syndrome in Ontario, Canada.</title>
        <authorList>
            <person name="Sulman M."/>
            <person name="Ellouze W."/>
            <person name="Ilyukhin E."/>
        </authorList>
    </citation>
    <scope>NUCLEOTIDE SEQUENCE [LARGE SCALE GENOMIC DNA]</scope>
    <source>
        <strain evidence="13 14">M11/M66-122</strain>
    </source>
</reference>
<evidence type="ECO:0000256" key="4">
    <source>
        <dbReference type="ARBA" id="ARBA00022553"/>
    </source>
</evidence>
<evidence type="ECO:0000256" key="5">
    <source>
        <dbReference type="ARBA" id="ARBA00022723"/>
    </source>
</evidence>
<gene>
    <name evidence="13" type="ORF">SLS62_009655</name>
</gene>
<dbReference type="InterPro" id="IPR013154">
    <property type="entry name" value="ADH-like_N"/>
</dbReference>
<dbReference type="FunFam" id="3.40.50.720:FF:000158">
    <property type="entry name" value="Zinc-binding alcohol dehydrogenase"/>
    <property type="match status" value="1"/>
</dbReference>
<evidence type="ECO:0000256" key="9">
    <source>
        <dbReference type="ARBA" id="ARBA00024074"/>
    </source>
</evidence>
<evidence type="ECO:0000256" key="11">
    <source>
        <dbReference type="RuleBase" id="RU361277"/>
    </source>
</evidence>
<dbReference type="SUPFAM" id="SSF50129">
    <property type="entry name" value="GroES-like"/>
    <property type="match status" value="1"/>
</dbReference>
<dbReference type="AlphaFoldDB" id="A0AAN9UCD4"/>
<comment type="catalytic activity">
    <reaction evidence="10">
        <text>a primary alcohol + NADP(+) = an aldehyde + NADPH + H(+)</text>
        <dbReference type="Rhea" id="RHEA:15937"/>
        <dbReference type="ChEBI" id="CHEBI:15378"/>
        <dbReference type="ChEBI" id="CHEBI:15734"/>
        <dbReference type="ChEBI" id="CHEBI:17478"/>
        <dbReference type="ChEBI" id="CHEBI:57783"/>
        <dbReference type="ChEBI" id="CHEBI:58349"/>
        <dbReference type="EC" id="1.1.1.2"/>
    </reaction>
    <physiologicalReaction direction="left-to-right" evidence="10">
        <dbReference type="Rhea" id="RHEA:15938"/>
    </physiologicalReaction>
    <physiologicalReaction direction="right-to-left" evidence="10">
        <dbReference type="Rhea" id="RHEA:15939"/>
    </physiologicalReaction>
</comment>